<dbReference type="OrthoDB" id="9759607at2"/>
<proteinExistence type="predicted"/>
<dbReference type="Proteomes" id="UP000307943">
    <property type="component" value="Unassembled WGS sequence"/>
</dbReference>
<dbReference type="AlphaFoldDB" id="A0A5C4T783"/>
<organism evidence="4 5">
    <name type="scientific">Paenibacillus hemerocallicola</name>
    <dbReference type="NCBI Taxonomy" id="1172614"/>
    <lineage>
        <taxon>Bacteria</taxon>
        <taxon>Bacillati</taxon>
        <taxon>Bacillota</taxon>
        <taxon>Bacilli</taxon>
        <taxon>Bacillales</taxon>
        <taxon>Paenibacillaceae</taxon>
        <taxon>Paenibacillus</taxon>
    </lineage>
</organism>
<comment type="caution">
    <text evidence="4">The sequence shown here is derived from an EMBL/GenBank/DDBJ whole genome shotgun (WGS) entry which is preliminary data.</text>
</comment>
<dbReference type="InterPro" id="IPR036641">
    <property type="entry name" value="HPT_dom_sf"/>
</dbReference>
<evidence type="ECO:0000313" key="5">
    <source>
        <dbReference type="Proteomes" id="UP000307943"/>
    </source>
</evidence>
<feature type="modified residue" description="Phosphohistidine" evidence="1">
    <location>
        <position position="36"/>
    </location>
</feature>
<gene>
    <name evidence="4" type="ORF">FE784_21715</name>
</gene>
<evidence type="ECO:0000256" key="2">
    <source>
        <dbReference type="SAM" id="MobiDB-lite"/>
    </source>
</evidence>
<dbReference type="SUPFAM" id="SSF47226">
    <property type="entry name" value="Histidine-containing phosphotransfer domain, HPT domain"/>
    <property type="match status" value="1"/>
</dbReference>
<protein>
    <submittedName>
        <fullName evidence="4">Hpt domain-containing protein</fullName>
    </submittedName>
</protein>
<dbReference type="RefSeq" id="WP_139604337.1">
    <property type="nucleotide sequence ID" value="NZ_VDCQ01000032.1"/>
</dbReference>
<keyword evidence="5" id="KW-1185">Reference proteome</keyword>
<evidence type="ECO:0000259" key="3">
    <source>
        <dbReference type="PROSITE" id="PS50894"/>
    </source>
</evidence>
<evidence type="ECO:0000313" key="4">
    <source>
        <dbReference type="EMBL" id="TNJ64237.1"/>
    </source>
</evidence>
<accession>A0A5C4T783</accession>
<name>A0A5C4T783_9BACL</name>
<keyword evidence="1" id="KW-0597">Phosphoprotein</keyword>
<dbReference type="Pfam" id="PF01627">
    <property type="entry name" value="Hpt"/>
    <property type="match status" value="1"/>
</dbReference>
<dbReference type="PROSITE" id="PS50894">
    <property type="entry name" value="HPT"/>
    <property type="match status" value="1"/>
</dbReference>
<evidence type="ECO:0000256" key="1">
    <source>
        <dbReference type="PROSITE-ProRule" id="PRU00110"/>
    </source>
</evidence>
<dbReference type="InterPro" id="IPR008207">
    <property type="entry name" value="Sig_transdc_His_kin_Hpt_dom"/>
</dbReference>
<dbReference type="GO" id="GO:0000160">
    <property type="term" value="P:phosphorelay signal transduction system"/>
    <property type="evidence" value="ECO:0007669"/>
    <property type="project" value="InterPro"/>
</dbReference>
<feature type="region of interest" description="Disordered" evidence="2">
    <location>
        <begin position="93"/>
        <end position="129"/>
    </location>
</feature>
<sequence>MQKYKQVFIRQFDRTLERWRASGKTVAETEVYRLLHSIKGTAATIGLQEWTDEAALLLKHMNEEGGSELSFADIMRVIAPIVRLRADAADSDFGRSTDEIADGGAGESTNRYADNRGNTNECDDRYADS</sequence>
<dbReference type="Gene3D" id="1.20.120.160">
    <property type="entry name" value="HPT domain"/>
    <property type="match status" value="1"/>
</dbReference>
<reference evidence="4 5" key="1">
    <citation type="submission" date="2019-05" db="EMBL/GenBank/DDBJ databases">
        <title>We sequenced the genome of Paenibacillus hemerocallicola KCTC 33185 for further insight into its adaptation and study the phylogeny of Paenibacillus.</title>
        <authorList>
            <person name="Narsing Rao M.P."/>
        </authorList>
    </citation>
    <scope>NUCLEOTIDE SEQUENCE [LARGE SCALE GENOMIC DNA]</scope>
    <source>
        <strain evidence="4 5">KCTC 33185</strain>
    </source>
</reference>
<dbReference type="EMBL" id="VDCQ01000032">
    <property type="protein sequence ID" value="TNJ64237.1"/>
    <property type="molecule type" value="Genomic_DNA"/>
</dbReference>
<feature type="compositionally biased region" description="Polar residues" evidence="2">
    <location>
        <begin position="107"/>
        <end position="120"/>
    </location>
</feature>
<feature type="domain" description="HPt" evidence="3">
    <location>
        <begin position="1"/>
        <end position="92"/>
    </location>
</feature>